<name>A0ABP1PLQ1_9HEXA</name>
<evidence type="ECO:0008006" key="3">
    <source>
        <dbReference type="Google" id="ProtNLM"/>
    </source>
</evidence>
<accession>A0ABP1PLQ1</accession>
<keyword evidence="2" id="KW-1185">Reference proteome</keyword>
<evidence type="ECO:0000313" key="2">
    <source>
        <dbReference type="Proteomes" id="UP001642540"/>
    </source>
</evidence>
<protein>
    <recommendedName>
        <fullName evidence="3">Swt1-like HEPN domain-containing protein</fullName>
    </recommendedName>
</protein>
<comment type="caution">
    <text evidence="1">The sequence shown here is derived from an EMBL/GenBank/DDBJ whole genome shotgun (WGS) entry which is preliminary data.</text>
</comment>
<gene>
    <name evidence="1" type="ORF">ODALV1_LOCUS1422</name>
</gene>
<organism evidence="1 2">
    <name type="scientific">Orchesella dallaii</name>
    <dbReference type="NCBI Taxonomy" id="48710"/>
    <lineage>
        <taxon>Eukaryota</taxon>
        <taxon>Metazoa</taxon>
        <taxon>Ecdysozoa</taxon>
        <taxon>Arthropoda</taxon>
        <taxon>Hexapoda</taxon>
        <taxon>Collembola</taxon>
        <taxon>Entomobryomorpha</taxon>
        <taxon>Entomobryoidea</taxon>
        <taxon>Orchesellidae</taxon>
        <taxon>Orchesellinae</taxon>
        <taxon>Orchesella</taxon>
    </lineage>
</organism>
<reference evidence="1 2" key="1">
    <citation type="submission" date="2024-08" db="EMBL/GenBank/DDBJ databases">
        <authorList>
            <person name="Cucini C."/>
            <person name="Frati F."/>
        </authorList>
    </citation>
    <scope>NUCLEOTIDE SEQUENCE [LARGE SCALE GENOMIC DNA]</scope>
</reference>
<dbReference type="EMBL" id="CAXLJM020000004">
    <property type="protein sequence ID" value="CAL8070778.1"/>
    <property type="molecule type" value="Genomic_DNA"/>
</dbReference>
<sequence>MINTQEEYYFRALENMLTTSEHVLRRIFQVRWEEHFKESWDYWKPTTTQVKKLLNKTNKHLYKVQKSKLEMACMGDWDMTLLNIVLTKYWDEHSYHIENEGVRELKNLRNRIKHNSSNMISQQEYNQMVDKFNEQLKLLGVEDGDIQQMIQEAEVTVIAMSSFVSSLEGINEFSTWSKLSFGIREPSVMLSSLLHSCLSGSLKDDKATIRQKKQIIRLLYMNFKQRDGDQHLVDRTVQLFKSGVNTELLQCVIHTGADVSVWGKQLDHPDNGEIEIYKLESYAFSEEPATCSERSFGESVVSEPACGNLLQIK</sequence>
<proteinExistence type="predicted"/>
<dbReference type="Proteomes" id="UP001642540">
    <property type="component" value="Unassembled WGS sequence"/>
</dbReference>
<evidence type="ECO:0000313" key="1">
    <source>
        <dbReference type="EMBL" id="CAL8070778.1"/>
    </source>
</evidence>